<dbReference type="SUPFAM" id="SSF47473">
    <property type="entry name" value="EF-hand"/>
    <property type="match status" value="1"/>
</dbReference>
<name>A0A9X0CU71_9CNID</name>
<feature type="non-terminal residue" evidence="1">
    <location>
        <position position="54"/>
    </location>
</feature>
<proteinExistence type="predicted"/>
<dbReference type="Proteomes" id="UP001163046">
    <property type="component" value="Unassembled WGS sequence"/>
</dbReference>
<accession>A0A9X0CU71</accession>
<protein>
    <submittedName>
        <fullName evidence="1">45 kDa calcium-binding protein</fullName>
    </submittedName>
</protein>
<comment type="caution">
    <text evidence="1">The sequence shown here is derived from an EMBL/GenBank/DDBJ whole genome shotgun (WGS) entry which is preliminary data.</text>
</comment>
<dbReference type="EMBL" id="MU826490">
    <property type="protein sequence ID" value="KAJ7375765.1"/>
    <property type="molecule type" value="Genomic_DNA"/>
</dbReference>
<dbReference type="AlphaFoldDB" id="A0A9X0CU71"/>
<organism evidence="1 2">
    <name type="scientific">Desmophyllum pertusum</name>
    <dbReference type="NCBI Taxonomy" id="174260"/>
    <lineage>
        <taxon>Eukaryota</taxon>
        <taxon>Metazoa</taxon>
        <taxon>Cnidaria</taxon>
        <taxon>Anthozoa</taxon>
        <taxon>Hexacorallia</taxon>
        <taxon>Scleractinia</taxon>
        <taxon>Caryophylliina</taxon>
        <taxon>Caryophylliidae</taxon>
        <taxon>Desmophyllum</taxon>
    </lineage>
</organism>
<dbReference type="InterPro" id="IPR011992">
    <property type="entry name" value="EF-hand-dom_pair"/>
</dbReference>
<sequence>MSEYYSKFRRGDMNLDDKLEETEFLYFEHPEHNPQSIKDLVEDMISNFDKNQDK</sequence>
<reference evidence="1" key="1">
    <citation type="submission" date="2023-01" db="EMBL/GenBank/DDBJ databases">
        <title>Genome assembly of the deep-sea coral Lophelia pertusa.</title>
        <authorList>
            <person name="Herrera S."/>
            <person name="Cordes E."/>
        </authorList>
    </citation>
    <scope>NUCLEOTIDE SEQUENCE</scope>
    <source>
        <strain evidence="1">USNM1676648</strain>
        <tissue evidence="1">Polyp</tissue>
    </source>
</reference>
<gene>
    <name evidence="1" type="primary">SDF4_3</name>
    <name evidence="1" type="ORF">OS493_038993</name>
</gene>
<keyword evidence="2" id="KW-1185">Reference proteome</keyword>
<evidence type="ECO:0000313" key="2">
    <source>
        <dbReference type="Proteomes" id="UP001163046"/>
    </source>
</evidence>
<evidence type="ECO:0000313" key="1">
    <source>
        <dbReference type="EMBL" id="KAJ7375765.1"/>
    </source>
</evidence>